<organism evidence="6 7">
    <name type="scientific">Podospora bellae-mahoneyi</name>
    <dbReference type="NCBI Taxonomy" id="2093777"/>
    <lineage>
        <taxon>Eukaryota</taxon>
        <taxon>Fungi</taxon>
        <taxon>Dikarya</taxon>
        <taxon>Ascomycota</taxon>
        <taxon>Pezizomycotina</taxon>
        <taxon>Sordariomycetes</taxon>
        <taxon>Sordariomycetidae</taxon>
        <taxon>Sordariales</taxon>
        <taxon>Podosporaceae</taxon>
        <taxon>Podospora</taxon>
    </lineage>
</organism>
<reference evidence="6 7" key="1">
    <citation type="journal article" date="2023" name="bioRxiv">
        <title>High-quality genome assemblies of four members of thePodospora anserinaspecies complex.</title>
        <authorList>
            <person name="Ament-Velasquez S.L."/>
            <person name="Vogan A.A."/>
            <person name="Wallerman O."/>
            <person name="Hartmann F."/>
            <person name="Gautier V."/>
            <person name="Silar P."/>
            <person name="Giraud T."/>
            <person name="Johannesson H."/>
        </authorList>
    </citation>
    <scope>NUCLEOTIDE SEQUENCE [LARGE SCALE GENOMIC DNA]</scope>
    <source>
        <strain evidence="6 7">CBS 112042</strain>
    </source>
</reference>
<keyword evidence="1" id="KW-0677">Repeat</keyword>
<dbReference type="Proteomes" id="UP001322138">
    <property type="component" value="Unassembled WGS sequence"/>
</dbReference>
<evidence type="ECO:0000256" key="1">
    <source>
        <dbReference type="ARBA" id="ARBA00022737"/>
    </source>
</evidence>
<dbReference type="InterPro" id="IPR002110">
    <property type="entry name" value="Ankyrin_rpt"/>
</dbReference>
<accession>A0ABR0FU21</accession>
<feature type="region of interest" description="Disordered" evidence="5">
    <location>
        <begin position="28"/>
        <end position="87"/>
    </location>
</feature>
<evidence type="ECO:0000313" key="7">
    <source>
        <dbReference type="Proteomes" id="UP001322138"/>
    </source>
</evidence>
<dbReference type="GeneID" id="87895088"/>
<dbReference type="PANTHER" id="PTHR24123">
    <property type="entry name" value="ANKYRIN REPEAT-CONTAINING"/>
    <property type="match status" value="1"/>
</dbReference>
<dbReference type="RefSeq" id="XP_062736187.1">
    <property type="nucleotide sequence ID" value="XM_062875606.1"/>
</dbReference>
<keyword evidence="2 3" id="KW-0040">ANK repeat</keyword>
<sequence>MTMTSPFSHDGGRRARLQQIAAAWGIHPTIPPVTVQQRPPQRRTPQDDFQAEELLKRQRLSASADGNKSSQNASIKRAFSSNKKPSGTWDPNEIFEALDALVTNRGAPGVADALIAKLVNAGGNVNVSTIKNKTNLLTRRKSLENLERSRVLQRAVQNRHTDMVAVLVQYADPLTLDAALPLAIRSGDLEMLAMLLHQGANSTQTQDAQDAFRQLCIMGGHADLVGLILQSEGRPSSQWISMSMVDATRKGCFHTVMRLSRSTADGDYHKAEALKTAISQCRVDIALAILTGTKPPTQGGQGVLESFAQLVEHPSLGPNDRLPFTEALLCAGASGEPIAMALAQASVNEYYDMVDLLVSYGASIEHQEAAIVRHALSTGRTSLAQLLLSERSTLSPAYASECLDSIPKTIAPEDRHAMLSLLLRKGASGPRLHEVLIDVVKANDLQSAQLLLTPQFPGGQPASSHNLGNGKHGVVAVRHAVASVDHRNGLALSIAVQMGQLQMVKQLLAGRPSTQTLDHIFPLVRALQPAIRYQIAEQFLTAGLSSPCVSVALQEAIEEQPPRRDENFISMLLRFNADVNFNDGAGVLSAIAIRDLPLLERLLTNKPAPQTMAAAVMKAMEEPDRETRFRMLSLLVPSAGRGETSQALVHALAVKPVDMQLARLLLEQGRADANFDHGASVISAINDPEPSLLELVLQYGGPSPDTLFQGLAMLSEVPTNQVKAAKVDSILRRTRDKNILNAILVKEVQTLLKITPEKRQLGVISSLLAAGADVNSNKAAALSCAVKAADSAIVDLLFTVNPNATSLAAALPQSLNILDPMDRLTFTQKLIESGAPGAEANRALVYAINAHPNDLPLISLLATHADSSGGDALLTAIKKENPEIVQLVLDKSSTVYSQQVLQDGLVDALLVTNKTKRVAICKALLVKGVKGQIVSDALLSAASDGDIELGRVLSDYGASADHRDGQAIVEACGAGAKDVMEMLLRGQGGQVGEQTLIKGFLAASQVVDLKRREDVFRILLQKGVKGEVVDAQLVSAAKFGDDGEGLVRLLLQHGASVDYNAGEAVWNVTRGANMGCLKLMLGIDSGREQEKKPNKVTLLRSLKASRKLSRDSRLQVVDWLFQAGMPPCEEVNIALNRVVKEDPDLRLVGLLLKNGASPLSNGCETLTDAAQMLLVDVLQLLLAGDIPQKDVSWTFKQAFTPQASVTWFTEKGFLVAKMLLAKGAEGESLTLALMTAIDAYDTEKDELARKFASLLLQHKVDVSYEDGIVLRKAAQRADADLIRQVLQQNPDSRAVSLAFGYIFDHADLSEEDTLRLITLFTEYHDGEERLDVMFPPAVGTEPVLFRALNRFPRSAKIMETLLDAGYYHDQLTTMRVMEDIDEEEQVNLLFWAISQPQKRVSNSVIELLVIRGAKVNFETKISKTTPLMLAIRAKRQDVVKCLILAGAEVDVMDVTGNTPMTMATEMGGELGTSMMSNILAADPNASQNDGSVHNAARELNLQALKVLVEFGHDVDFPSTLHGGRSALGELCLNAASGGSLTASQEKQMQKCMSYLIREAGSDLTIQCEGKTVLLLALESLDPIATTSALLKTGVWKYINEPYNQFTDGTYTYSPSQYVQRVLPNIKTKARLLELLKANRCKDVFYGNDPAQPQPEGAMNLPPELLRAERERRALETRIQKEKQEHNAALTRQKEIADFQNQLFKTRAEIEDSRTRRMRQDELDFHQTRQRQADQAFAKELQRRKAEREANVEAEQRLTEAGLTRARLIKEAELEMEERKQEKMIDYANQMSSVRVREREAIDRVDAASEARMTKRLQEHRRLVEGQNQLAGRLQNGVDGQGRRLGGYITGELD</sequence>
<keyword evidence="4" id="KW-0175">Coiled coil</keyword>
<dbReference type="Pfam" id="PF12796">
    <property type="entry name" value="Ank_2"/>
    <property type="match status" value="1"/>
</dbReference>
<proteinExistence type="predicted"/>
<evidence type="ECO:0000256" key="3">
    <source>
        <dbReference type="PROSITE-ProRule" id="PRU00023"/>
    </source>
</evidence>
<comment type="caution">
    <text evidence="6">The sequence shown here is derived from an EMBL/GenBank/DDBJ whole genome shotgun (WGS) entry which is preliminary data.</text>
</comment>
<dbReference type="SMART" id="SM00248">
    <property type="entry name" value="ANK"/>
    <property type="match status" value="14"/>
</dbReference>
<feature type="repeat" description="ANK" evidence="3">
    <location>
        <begin position="1422"/>
        <end position="1454"/>
    </location>
</feature>
<dbReference type="Gene3D" id="1.25.40.20">
    <property type="entry name" value="Ankyrin repeat-containing domain"/>
    <property type="match status" value="5"/>
</dbReference>
<dbReference type="SUPFAM" id="SSF48403">
    <property type="entry name" value="Ankyrin repeat"/>
    <property type="match status" value="4"/>
</dbReference>
<keyword evidence="7" id="KW-1185">Reference proteome</keyword>
<feature type="compositionally biased region" description="Polar residues" evidence="5">
    <location>
        <begin position="60"/>
        <end position="85"/>
    </location>
</feature>
<evidence type="ECO:0008006" key="8">
    <source>
        <dbReference type="Google" id="ProtNLM"/>
    </source>
</evidence>
<evidence type="ECO:0000256" key="4">
    <source>
        <dbReference type="SAM" id="Coils"/>
    </source>
</evidence>
<dbReference type="PANTHER" id="PTHR24123:SF141">
    <property type="entry name" value="ANKYRIN 2, ISOFORM U"/>
    <property type="match status" value="1"/>
</dbReference>
<name>A0ABR0FU21_9PEZI</name>
<dbReference type="InterPro" id="IPR051165">
    <property type="entry name" value="Multifunctional_ANK_Repeat"/>
</dbReference>
<gene>
    <name evidence="6" type="ORF">QC761_123420</name>
</gene>
<dbReference type="PROSITE" id="PS50297">
    <property type="entry name" value="ANK_REP_REGION"/>
    <property type="match status" value="1"/>
</dbReference>
<evidence type="ECO:0000256" key="2">
    <source>
        <dbReference type="ARBA" id="ARBA00023043"/>
    </source>
</evidence>
<evidence type="ECO:0000313" key="6">
    <source>
        <dbReference type="EMBL" id="KAK4647211.1"/>
    </source>
</evidence>
<dbReference type="InterPro" id="IPR036770">
    <property type="entry name" value="Ankyrin_rpt-contain_sf"/>
</dbReference>
<dbReference type="EMBL" id="JAFFGZ010000002">
    <property type="protein sequence ID" value="KAK4647211.1"/>
    <property type="molecule type" value="Genomic_DNA"/>
</dbReference>
<evidence type="ECO:0000256" key="5">
    <source>
        <dbReference type="SAM" id="MobiDB-lite"/>
    </source>
</evidence>
<protein>
    <recommendedName>
        <fullName evidence="8">Ankyrin repeat containing protein</fullName>
    </recommendedName>
</protein>
<dbReference type="PROSITE" id="PS50088">
    <property type="entry name" value="ANK_REPEAT"/>
    <property type="match status" value="1"/>
</dbReference>
<feature type="coiled-coil region" evidence="4">
    <location>
        <begin position="1664"/>
        <end position="1691"/>
    </location>
</feature>